<accession>A0ABQ6A5Z4</accession>
<dbReference type="RefSeq" id="WP_284258630.1">
    <property type="nucleotide sequence ID" value="NZ_BSOS01000069.1"/>
</dbReference>
<comment type="caution">
    <text evidence="1">The sequence shown here is derived from an EMBL/GenBank/DDBJ whole genome shotgun (WGS) entry which is preliminary data.</text>
</comment>
<keyword evidence="2" id="KW-1185">Reference proteome</keyword>
<dbReference type="EMBL" id="BSOS01000069">
    <property type="protein sequence ID" value="GLR67851.1"/>
    <property type="molecule type" value="Genomic_DNA"/>
</dbReference>
<dbReference type="InterPro" id="IPR007709">
    <property type="entry name" value="N-FG_amidohydro"/>
</dbReference>
<dbReference type="Gene3D" id="3.40.630.40">
    <property type="entry name" value="Zn-dependent exopeptidases"/>
    <property type="match status" value="1"/>
</dbReference>
<organism evidence="1 2">
    <name type="scientific">Acidocella aquatica</name>
    <dbReference type="NCBI Taxonomy" id="1922313"/>
    <lineage>
        <taxon>Bacteria</taxon>
        <taxon>Pseudomonadati</taxon>
        <taxon>Pseudomonadota</taxon>
        <taxon>Alphaproteobacteria</taxon>
        <taxon>Acetobacterales</taxon>
        <taxon>Acidocellaceae</taxon>
        <taxon>Acidocella</taxon>
    </lineage>
</organism>
<dbReference type="Proteomes" id="UP001156641">
    <property type="component" value="Unassembled WGS sequence"/>
</dbReference>
<sequence>MSETAPFSLLRPLHQSVPVVLTSPHSGRRYEADFLAVSRLDAIAIRRSEDSFVEELFAAGPALGVPLLAAEFPRAWCDANREAWELDPAMFEDALPDFVDTKSPRVRAGLGTIARVVGNGEPIYAGKLRFAEARARIDACWQPFHDALGGLIGQTVARFGSCLVIDCHSMPSQVGRQAGRADIVLGDSYGNACLPAWMAFFEASFAGMGLRVRRNDPYAGGYITRHYGRPREGVQVVQIEVARGLYMNERHFTRSAQFEAAQRNMSEFLAAVIEASALWGMEGPSTRSAAAE</sequence>
<evidence type="ECO:0000313" key="2">
    <source>
        <dbReference type="Proteomes" id="UP001156641"/>
    </source>
</evidence>
<protein>
    <submittedName>
        <fullName evidence="1">N-formylglutamate amidohydrolase</fullName>
    </submittedName>
</protein>
<gene>
    <name evidence="1" type="ORF">GCM10010909_25320</name>
</gene>
<evidence type="ECO:0000313" key="1">
    <source>
        <dbReference type="EMBL" id="GLR67851.1"/>
    </source>
</evidence>
<name>A0ABQ6A5Z4_9PROT</name>
<reference evidence="2" key="1">
    <citation type="journal article" date="2019" name="Int. J. Syst. Evol. Microbiol.">
        <title>The Global Catalogue of Microorganisms (GCM) 10K type strain sequencing project: providing services to taxonomists for standard genome sequencing and annotation.</title>
        <authorList>
            <consortium name="The Broad Institute Genomics Platform"/>
            <consortium name="The Broad Institute Genome Sequencing Center for Infectious Disease"/>
            <person name="Wu L."/>
            <person name="Ma J."/>
        </authorList>
    </citation>
    <scope>NUCLEOTIDE SEQUENCE [LARGE SCALE GENOMIC DNA]</scope>
    <source>
        <strain evidence="2">NBRC 112502</strain>
    </source>
</reference>
<dbReference type="SUPFAM" id="SSF53187">
    <property type="entry name" value="Zn-dependent exopeptidases"/>
    <property type="match status" value="1"/>
</dbReference>
<proteinExistence type="predicted"/>
<dbReference type="Pfam" id="PF05013">
    <property type="entry name" value="FGase"/>
    <property type="match status" value="1"/>
</dbReference>